<dbReference type="STRING" id="655827.E9EFZ5"/>
<dbReference type="EMBL" id="GL698587">
    <property type="protein sequence ID" value="EFY85175.1"/>
    <property type="molecule type" value="Genomic_DNA"/>
</dbReference>
<dbReference type="AlphaFoldDB" id="E9EFZ5"/>
<evidence type="ECO:0000256" key="1">
    <source>
        <dbReference type="SAM" id="MobiDB-lite"/>
    </source>
</evidence>
<feature type="region of interest" description="Disordered" evidence="1">
    <location>
        <begin position="120"/>
        <end position="152"/>
    </location>
</feature>
<evidence type="ECO:0000313" key="2">
    <source>
        <dbReference type="EMBL" id="EFY85175.1"/>
    </source>
</evidence>
<dbReference type="eggNOG" id="ENOG502R8E1">
    <property type="taxonomic scope" value="Eukaryota"/>
</dbReference>
<keyword evidence="3" id="KW-1185">Reference proteome</keyword>
<feature type="compositionally biased region" description="Polar residues" evidence="1">
    <location>
        <begin position="143"/>
        <end position="152"/>
    </location>
</feature>
<protein>
    <submittedName>
        <fullName evidence="2">Uncharacterized protein</fullName>
    </submittedName>
</protein>
<evidence type="ECO:0000313" key="3">
    <source>
        <dbReference type="Proteomes" id="UP000002499"/>
    </source>
</evidence>
<proteinExistence type="predicted"/>
<gene>
    <name evidence="2" type="ORF">MAC_08793</name>
</gene>
<dbReference type="OrthoDB" id="4939997at2759"/>
<feature type="region of interest" description="Disordered" evidence="1">
    <location>
        <begin position="500"/>
        <end position="526"/>
    </location>
</feature>
<reference evidence="2 3" key="1">
    <citation type="journal article" date="2011" name="PLoS Genet.">
        <title>Genome sequencing and comparative transcriptomics of the model entomopathogenic fungi Metarhizium anisopliae and M. acridum.</title>
        <authorList>
            <person name="Gao Q."/>
            <person name="Jin K."/>
            <person name="Ying S.H."/>
            <person name="Zhang Y."/>
            <person name="Xiao G."/>
            <person name="Shang Y."/>
            <person name="Duan Z."/>
            <person name="Hu X."/>
            <person name="Xie X.Q."/>
            <person name="Zhou G."/>
            <person name="Peng G."/>
            <person name="Luo Z."/>
            <person name="Huang W."/>
            <person name="Wang B."/>
            <person name="Fang W."/>
            <person name="Wang S."/>
            <person name="Zhong Y."/>
            <person name="Ma L.J."/>
            <person name="St Leger R.J."/>
            <person name="Zhao G.P."/>
            <person name="Pei Y."/>
            <person name="Feng M.G."/>
            <person name="Xia Y."/>
            <person name="Wang C."/>
        </authorList>
    </citation>
    <scope>NUCLEOTIDE SEQUENCE [LARGE SCALE GENOMIC DNA]</scope>
    <source>
        <strain evidence="2 3">CQMa 102</strain>
    </source>
</reference>
<organism evidence="3">
    <name type="scientific">Metarhizium acridum (strain CQMa 102)</name>
    <dbReference type="NCBI Taxonomy" id="655827"/>
    <lineage>
        <taxon>Eukaryota</taxon>
        <taxon>Fungi</taxon>
        <taxon>Dikarya</taxon>
        <taxon>Ascomycota</taxon>
        <taxon>Pezizomycotina</taxon>
        <taxon>Sordariomycetes</taxon>
        <taxon>Hypocreomycetidae</taxon>
        <taxon>Hypocreales</taxon>
        <taxon>Clavicipitaceae</taxon>
        <taxon>Metarhizium</taxon>
    </lineage>
</organism>
<accession>E9EFZ5</accession>
<dbReference type="Gene3D" id="3.90.210.10">
    <property type="entry name" value="Heat-Labile Enterotoxin, subunit A"/>
    <property type="match status" value="1"/>
</dbReference>
<dbReference type="Proteomes" id="UP000002499">
    <property type="component" value="Unassembled WGS sequence"/>
</dbReference>
<dbReference type="HOGENOM" id="CLU_028417_0_0_1"/>
<name>E9EFZ5_METAQ</name>
<dbReference type="SUPFAM" id="SSF56399">
    <property type="entry name" value="ADP-ribosylation"/>
    <property type="match status" value="1"/>
</dbReference>
<dbReference type="InParanoid" id="E9EFZ5"/>
<sequence length="559" mass="60389">MRLKAGGQVPSALDVPEFSEEQALQLSREYAAKYEADFIRNPDFNFEKYKNEQAQGPGEEVNVLSAMPDQDPNNWDDAYWDRLRQIDFKSSAVSFMDNHASSLGWQAGQQFPLALWDESTSEAPAKKPKVEETPETQQQGETSAQPSLPMPTSTAPKVVFYGDYLWPAEAKRQGGFLTPADSLALSRNPPITAYTLRTHLNRNSLKLHPETFFTSAHETFGAAAKEAADKAAKLGGQFDPVVYMVHATPNMFKVGKEVVVAGGITWPQVMAWTQVPRDYSLPEEAVTRKQELHEHFEKAYKARPVHLLEKNPDYDAKFDQYTATAEEQPQLLGSRRPMGELLKFMKEHGAAVGFQEGFPLFKPPKVITGQASAAGKDVEPAPHEEGVVEEVWNFIKGHAVAIALLPAVAALNLIPGLGEIADAAEFAALSTEAVESTGLVLEGTSAIEGGTVAVEDGTVAVEDGTVAVEDGTVAVGEGTSAVGEGSSAVEDTATAKDVTTGNQGADIAQPEEELNLPDVPTHEPGASVEEQLDNLPDVPTHEIEFSEKVPSDKIAVQAD</sequence>